<dbReference type="InterPro" id="IPR008254">
    <property type="entry name" value="Flavodoxin/NO_synth"/>
</dbReference>
<evidence type="ECO:0000313" key="4">
    <source>
        <dbReference type="Proteomes" id="UP000199417"/>
    </source>
</evidence>
<protein>
    <submittedName>
        <fullName evidence="3">Flavodoxin domain-containing protein</fullName>
    </submittedName>
</protein>
<evidence type="ECO:0000259" key="2">
    <source>
        <dbReference type="PROSITE" id="PS50902"/>
    </source>
</evidence>
<evidence type="ECO:0000256" key="1">
    <source>
        <dbReference type="SAM" id="MobiDB-lite"/>
    </source>
</evidence>
<evidence type="ECO:0000313" key="3">
    <source>
        <dbReference type="EMBL" id="SDD39059.1"/>
    </source>
</evidence>
<dbReference type="PROSITE" id="PS50902">
    <property type="entry name" value="FLAVODOXIN_LIKE"/>
    <property type="match status" value="1"/>
</dbReference>
<dbReference type="Pfam" id="PF12724">
    <property type="entry name" value="Flavodoxin_5"/>
    <property type="match status" value="1"/>
</dbReference>
<dbReference type="InterPro" id="IPR029039">
    <property type="entry name" value="Flavoprotein-like_sf"/>
</dbReference>
<reference evidence="3 4" key="1">
    <citation type="submission" date="2016-10" db="EMBL/GenBank/DDBJ databases">
        <authorList>
            <person name="de Groot N.N."/>
        </authorList>
    </citation>
    <scope>NUCLEOTIDE SEQUENCE [LARGE SCALE GENOMIC DNA]</scope>
    <source>
        <strain evidence="3 4">JCM 11308</strain>
    </source>
</reference>
<name>A0A1G6UCT1_9NOCA</name>
<dbReference type="RefSeq" id="WP_072844697.1">
    <property type="nucleotide sequence ID" value="NZ_FNAB01000004.1"/>
</dbReference>
<accession>A0A1G6UCT1</accession>
<dbReference type="EMBL" id="FNAB01000004">
    <property type="protein sequence ID" value="SDD39059.1"/>
    <property type="molecule type" value="Genomic_DNA"/>
</dbReference>
<dbReference type="AlphaFoldDB" id="A0A1G6UCT1"/>
<keyword evidence="4" id="KW-1185">Reference proteome</keyword>
<sequence length="171" mass="18505">MRTLVVHESMFGNTHRVAEAIARGIAPFSSVKAVPVSQARDEDLSGYDLVIVGGPTHVHGMSRESTRHSAEETAGKPDSTVTLEPDAASEGIREWLSSLAPTHGKAVAFDTRVDAPAFLTGRASKGIGRKLRHLGFDLVAESESFLVDKESRLEDGEEIRAEQWGRSLAQQ</sequence>
<dbReference type="InterPro" id="IPR026816">
    <property type="entry name" value="Flavodoxin_dom"/>
</dbReference>
<proteinExistence type="predicted"/>
<feature type="region of interest" description="Disordered" evidence="1">
    <location>
        <begin position="58"/>
        <end position="83"/>
    </location>
</feature>
<dbReference type="GO" id="GO:0010181">
    <property type="term" value="F:FMN binding"/>
    <property type="evidence" value="ECO:0007669"/>
    <property type="project" value="InterPro"/>
</dbReference>
<feature type="compositionally biased region" description="Basic and acidic residues" evidence="1">
    <location>
        <begin position="61"/>
        <end position="75"/>
    </location>
</feature>
<gene>
    <name evidence="3" type="ORF">SAMN05444580_104147</name>
</gene>
<dbReference type="SUPFAM" id="SSF52218">
    <property type="entry name" value="Flavoproteins"/>
    <property type="match status" value="1"/>
</dbReference>
<feature type="domain" description="Flavodoxin-like" evidence="2">
    <location>
        <begin position="3"/>
        <end position="169"/>
    </location>
</feature>
<dbReference type="Proteomes" id="UP000199417">
    <property type="component" value="Unassembled WGS sequence"/>
</dbReference>
<organism evidence="3 4">
    <name type="scientific">Rhodococcus tukisamuensis</name>
    <dbReference type="NCBI Taxonomy" id="168276"/>
    <lineage>
        <taxon>Bacteria</taxon>
        <taxon>Bacillati</taxon>
        <taxon>Actinomycetota</taxon>
        <taxon>Actinomycetes</taxon>
        <taxon>Mycobacteriales</taxon>
        <taxon>Nocardiaceae</taxon>
        <taxon>Rhodococcus</taxon>
    </lineage>
</organism>
<dbReference type="Gene3D" id="3.40.50.360">
    <property type="match status" value="1"/>
</dbReference>
<dbReference type="STRING" id="168276.SAMN05444580_104147"/>